<dbReference type="Pfam" id="PF13639">
    <property type="entry name" value="zf-RING_2"/>
    <property type="match status" value="1"/>
</dbReference>
<protein>
    <recommendedName>
        <fullName evidence="3">RING-type domain-containing protein</fullName>
    </recommendedName>
</protein>
<keyword evidence="2" id="KW-0732">Signal</keyword>
<sequence length="160" mass="17624">MASLSQILGQIYTMAMLFFSVLLLELAILVRGAACASARCSITTDQFLKIVDKKAPSGRYSAAGTSGFPAAECSVCLSPFEEGDEVRKLKCKHTFHKGCVDTWLQQDSATCPLCRRPVLPVDVVVKHRNHQLRESYDGGDEEITIMLYALHGSIYTIYTS</sequence>
<keyword evidence="1" id="KW-0479">Metal-binding</keyword>
<dbReference type="FunFam" id="3.30.40.10:FF:000388">
    <property type="entry name" value="Putative RING zinc finger domain superfamily protein"/>
    <property type="match status" value="1"/>
</dbReference>
<dbReference type="Proteomes" id="UP000298416">
    <property type="component" value="Unassembled WGS sequence"/>
</dbReference>
<dbReference type="InterPro" id="IPR013083">
    <property type="entry name" value="Znf_RING/FYVE/PHD"/>
</dbReference>
<name>A0A8X8WQ52_SALSN</name>
<keyword evidence="5" id="KW-1185">Reference proteome</keyword>
<dbReference type="CDD" id="cd16461">
    <property type="entry name" value="RING-H2_EL5-like"/>
    <property type="match status" value="1"/>
</dbReference>
<comment type="caution">
    <text evidence="4">The sequence shown here is derived from an EMBL/GenBank/DDBJ whole genome shotgun (WGS) entry which is preliminary data.</text>
</comment>
<gene>
    <name evidence="4" type="ORF">SASPL_141201</name>
</gene>
<dbReference type="PROSITE" id="PS50089">
    <property type="entry name" value="ZF_RING_2"/>
    <property type="match status" value="1"/>
</dbReference>
<feature type="domain" description="RING-type" evidence="3">
    <location>
        <begin position="73"/>
        <end position="115"/>
    </location>
</feature>
<dbReference type="GO" id="GO:0008270">
    <property type="term" value="F:zinc ion binding"/>
    <property type="evidence" value="ECO:0007669"/>
    <property type="project" value="UniProtKB-KW"/>
</dbReference>
<keyword evidence="1" id="KW-0863">Zinc-finger</keyword>
<dbReference type="PANTHER" id="PTHR47662">
    <property type="entry name" value="RING-TYPE DOMAIN-CONTAINING PROTEIN"/>
    <property type="match status" value="1"/>
</dbReference>
<feature type="chain" id="PRO_5036480196" description="RING-type domain-containing protein" evidence="2">
    <location>
        <begin position="33"/>
        <end position="160"/>
    </location>
</feature>
<organism evidence="4">
    <name type="scientific">Salvia splendens</name>
    <name type="common">Scarlet sage</name>
    <dbReference type="NCBI Taxonomy" id="180675"/>
    <lineage>
        <taxon>Eukaryota</taxon>
        <taxon>Viridiplantae</taxon>
        <taxon>Streptophyta</taxon>
        <taxon>Embryophyta</taxon>
        <taxon>Tracheophyta</taxon>
        <taxon>Spermatophyta</taxon>
        <taxon>Magnoliopsida</taxon>
        <taxon>eudicotyledons</taxon>
        <taxon>Gunneridae</taxon>
        <taxon>Pentapetalae</taxon>
        <taxon>asterids</taxon>
        <taxon>lamiids</taxon>
        <taxon>Lamiales</taxon>
        <taxon>Lamiaceae</taxon>
        <taxon>Nepetoideae</taxon>
        <taxon>Mentheae</taxon>
        <taxon>Salviinae</taxon>
        <taxon>Salvia</taxon>
        <taxon>Salvia subgen. Calosphace</taxon>
        <taxon>core Calosphace</taxon>
    </lineage>
</organism>
<proteinExistence type="predicted"/>
<dbReference type="AlphaFoldDB" id="A0A8X8WQ52"/>
<dbReference type="EMBL" id="PNBA02000015">
    <property type="protein sequence ID" value="KAG6399720.1"/>
    <property type="molecule type" value="Genomic_DNA"/>
</dbReference>
<dbReference type="SMART" id="SM00184">
    <property type="entry name" value="RING"/>
    <property type="match status" value="1"/>
</dbReference>
<feature type="signal peptide" evidence="2">
    <location>
        <begin position="1"/>
        <end position="32"/>
    </location>
</feature>
<dbReference type="PANTHER" id="PTHR47662:SF1">
    <property type="entry name" value="RING-TYPE DOMAIN-CONTAINING PROTEIN"/>
    <property type="match status" value="1"/>
</dbReference>
<reference evidence="4" key="1">
    <citation type="submission" date="2018-01" db="EMBL/GenBank/DDBJ databases">
        <authorList>
            <person name="Mao J.F."/>
        </authorList>
    </citation>
    <scope>NUCLEOTIDE SEQUENCE</scope>
    <source>
        <strain evidence="4">Huo1</strain>
        <tissue evidence="4">Leaf</tissue>
    </source>
</reference>
<evidence type="ECO:0000313" key="5">
    <source>
        <dbReference type="Proteomes" id="UP000298416"/>
    </source>
</evidence>
<evidence type="ECO:0000256" key="1">
    <source>
        <dbReference type="PROSITE-ProRule" id="PRU00175"/>
    </source>
</evidence>
<evidence type="ECO:0000313" key="4">
    <source>
        <dbReference type="EMBL" id="KAG6399720.1"/>
    </source>
</evidence>
<dbReference type="InterPro" id="IPR001841">
    <property type="entry name" value="Znf_RING"/>
</dbReference>
<dbReference type="SUPFAM" id="SSF57850">
    <property type="entry name" value="RING/U-box"/>
    <property type="match status" value="1"/>
</dbReference>
<keyword evidence="1" id="KW-0862">Zinc</keyword>
<dbReference type="Gene3D" id="3.30.40.10">
    <property type="entry name" value="Zinc/RING finger domain, C3HC4 (zinc finger)"/>
    <property type="match status" value="1"/>
</dbReference>
<accession>A0A8X8WQ52</accession>
<reference evidence="4" key="2">
    <citation type="submission" date="2020-08" db="EMBL/GenBank/DDBJ databases">
        <title>Plant Genome Project.</title>
        <authorList>
            <person name="Zhang R.-G."/>
        </authorList>
    </citation>
    <scope>NUCLEOTIDE SEQUENCE</scope>
    <source>
        <strain evidence="4">Huo1</strain>
        <tissue evidence="4">Leaf</tissue>
    </source>
</reference>
<evidence type="ECO:0000256" key="2">
    <source>
        <dbReference type="SAM" id="SignalP"/>
    </source>
</evidence>
<evidence type="ECO:0000259" key="3">
    <source>
        <dbReference type="PROSITE" id="PS50089"/>
    </source>
</evidence>